<dbReference type="Gene3D" id="1.20.5.2950">
    <property type="match status" value="1"/>
</dbReference>
<dbReference type="Proteomes" id="UP000887575">
    <property type="component" value="Unassembled WGS sequence"/>
</dbReference>
<dbReference type="CDD" id="cd06503">
    <property type="entry name" value="ATP-synt_Fo_b"/>
    <property type="match status" value="1"/>
</dbReference>
<evidence type="ECO:0000256" key="1">
    <source>
        <dbReference type="ARBA" id="ARBA00010066"/>
    </source>
</evidence>
<dbReference type="PANTHER" id="PTHR12975">
    <property type="entry name" value="TRANSPORT PROTEIN TRAPP"/>
    <property type="match status" value="1"/>
</dbReference>
<feature type="domain" description="TPPC8 first Ig-like" evidence="6">
    <location>
        <begin position="634"/>
        <end position="828"/>
    </location>
</feature>
<evidence type="ECO:0000313" key="7">
    <source>
        <dbReference type="Proteomes" id="UP000887575"/>
    </source>
</evidence>
<keyword evidence="3" id="KW-0375">Hydrogen ion transport</keyword>
<dbReference type="GO" id="GO:0046961">
    <property type="term" value="F:proton-transporting ATPase activity, rotational mechanism"/>
    <property type="evidence" value="ECO:0007669"/>
    <property type="project" value="InterPro"/>
</dbReference>
<evidence type="ECO:0000256" key="5">
    <source>
        <dbReference type="SAM" id="Coils"/>
    </source>
</evidence>
<dbReference type="NCBIfam" id="TIGR01147">
    <property type="entry name" value="V_ATP_synt_G"/>
    <property type="match status" value="1"/>
</dbReference>
<dbReference type="InterPro" id="IPR005124">
    <property type="entry name" value="V-ATPase_G"/>
</dbReference>
<keyword evidence="5" id="KW-0175">Coiled coil</keyword>
<protein>
    <submittedName>
        <fullName evidence="8">Trafficking protein particle complex subunit 8</fullName>
    </submittedName>
</protein>
<feature type="coiled-coil region" evidence="5">
    <location>
        <begin position="1265"/>
        <end position="1351"/>
    </location>
</feature>
<reference evidence="8" key="1">
    <citation type="submission" date="2024-02" db="UniProtKB">
        <authorList>
            <consortium name="WormBaseParasite"/>
        </authorList>
    </citation>
    <scope>IDENTIFICATION</scope>
</reference>
<comment type="similarity">
    <text evidence="1">Belongs to the V-ATPase G subunit family.</text>
</comment>
<evidence type="ECO:0000313" key="8">
    <source>
        <dbReference type="WBParaSite" id="MBELARI_LOCUS1351"/>
    </source>
</evidence>
<keyword evidence="4" id="KW-0406">Ion transport</keyword>
<name>A0AAF3EHN2_9BILA</name>
<dbReference type="Pfam" id="PF03179">
    <property type="entry name" value="V-ATPase_G"/>
    <property type="match status" value="1"/>
</dbReference>
<sequence length="1395" mass="157376">MKQGVPIALLSSEAADARLKRLGLDSWSGLFYPFAEINFNIKEPANGNVLNGKARLDFRDLRKQGYLLSLTVLLPTLQEALLACSSLDECQKKFQHYFSRFVEPNEYETFRTYVACVFLVAGCEEKPLGELSSLIQLQNTQQHGTSVEGNVLAPSHCAPPKWRAPNTLKHYFCLHDCVQDDETRTQETFRQLCATYGADSCHLLRIGSENGQDSIDVWSEVIEETEILQRGLSRARSTLLNKSTSENKENANASISTISPGFVITGSTNGSENLVNNVNQQFQPLTNRKITIGDHEVLRATLQEFTEKNLIPYIERLMRSLQEAVSQRRGIPRSLKANMKKWFATPAVAQTAIVSYSNESVEMQSRRLADLFFEFGLYEKAHQQYQSVKKEFAHDNAWAYHAAALDMSSYAFFLSNPGMLAKNFPVRYFENALTHLLTTNVRYTCPLRCVLQAFEVLTRLELNVEAAMQLVRITQMDVDNFVAVCLSMAAVAFERARMDRKAAFYRVLAGNRFMKALLPRLAIECYRMALSQYFEKNWDHAEDFLALAISRECDERKISFACATRLLRTGDHQNSHQQAEYLSHFVATVKRFSLDAKERVHLRLPLIDAQATTVVCGERPSSQTVLRNRLDGEEDRDEKEHQWEEIQRAAYHSLAGPSSAFQYICVVSDQTTNNTRIRQTPAGERFRLMVRLRNPLSIPLCLQNLKAAVVDVKLRENHPPSSVAHFEEISVCEEVTIEATSEKMVELYLRPSAAIAHFRVSGIELDLVATGDEKEAITRVHGFLPIALRGPRLNKQADHKLNIVYSEDRRLEVNVSASKWPLLDVEMERPLPEYVFCGQAVRIVLNVENIGDEAISGFCIATDGVDCCSGGIFDQNGLRLVQPSCVSENNAQIRVLTFPGVSLANGDRRRVFVDIRAPQQPSKFSVGLLVFYRSSNGSFREQRILVPLNCRPLLSAHGCLLDPIHGLISIDIRNQMPTSDAALARIDICRISSHLVHMDRDGGLVESREALALRPIRLRSVQLDCAQSDSVCVSVTAAFAGSNSLMWLTSEIPDCPIFPLPLASFVDCVTQRPTLLIAVLWKASIVNNQGQVSSILGESVVFDPFAAAGLRIPGIAWPKDEEDSDKSRGVYIYVGHLAPIAHDFRVNRICEFPVELHIRNDENRDCALTFRFTPKIPLPLATPLPVDSRQQWWTDREEWSIRCVSAHSETVSLMKIRVAHPSFYDLFGNQLQVKAVFSDGGESLIVVPPVHALVTPIMAAQTQGIQQLLSAEKRAAEKINEARKRKTQRLKQAKQEAQQEVEKYRQERENEFKAFEQKYLGTKEDIEAQIRRDTEAEIDNMKRTVAQNKQQVIVRLLQRNSTDNSRKRSLLPPLMNDVTCVYGSPKKAIFFNSFL</sequence>
<evidence type="ECO:0000256" key="4">
    <source>
        <dbReference type="ARBA" id="ARBA00023065"/>
    </source>
</evidence>
<keyword evidence="7" id="KW-1185">Reference proteome</keyword>
<dbReference type="PANTHER" id="PTHR12975:SF6">
    <property type="entry name" value="TRAFFICKING PROTEIN PARTICLE COMPLEX SUBUNIT 8"/>
    <property type="match status" value="1"/>
</dbReference>
<dbReference type="GO" id="GO:1990072">
    <property type="term" value="C:TRAPPIII protein complex"/>
    <property type="evidence" value="ECO:0007669"/>
    <property type="project" value="TreeGrafter"/>
</dbReference>
<accession>A0AAF3EHN2</accession>
<dbReference type="Pfam" id="PF24545">
    <property type="entry name" value="Ig_TPPC8_1st"/>
    <property type="match status" value="1"/>
</dbReference>
<evidence type="ECO:0000256" key="3">
    <source>
        <dbReference type="ARBA" id="ARBA00022781"/>
    </source>
</evidence>
<organism evidence="7 8">
    <name type="scientific">Mesorhabditis belari</name>
    <dbReference type="NCBI Taxonomy" id="2138241"/>
    <lineage>
        <taxon>Eukaryota</taxon>
        <taxon>Metazoa</taxon>
        <taxon>Ecdysozoa</taxon>
        <taxon>Nematoda</taxon>
        <taxon>Chromadorea</taxon>
        <taxon>Rhabditida</taxon>
        <taxon>Rhabditina</taxon>
        <taxon>Rhabditomorpha</taxon>
        <taxon>Rhabditoidea</taxon>
        <taxon>Rhabditidae</taxon>
        <taxon>Mesorhabditinae</taxon>
        <taxon>Mesorhabditis</taxon>
    </lineage>
</organism>
<dbReference type="InterPro" id="IPR024420">
    <property type="entry name" value="TRAPP_III_complex_Trs85"/>
</dbReference>
<proteinExistence type="inferred from homology"/>
<evidence type="ECO:0000259" key="6">
    <source>
        <dbReference type="Pfam" id="PF24545"/>
    </source>
</evidence>
<dbReference type="GO" id="GO:0016471">
    <property type="term" value="C:vacuolar proton-transporting V-type ATPase complex"/>
    <property type="evidence" value="ECO:0007669"/>
    <property type="project" value="InterPro"/>
</dbReference>
<keyword evidence="2" id="KW-0813">Transport</keyword>
<evidence type="ECO:0000256" key="2">
    <source>
        <dbReference type="ARBA" id="ARBA00022448"/>
    </source>
</evidence>
<dbReference type="InterPro" id="IPR058541">
    <property type="entry name" value="Ig_TPPC8_1st"/>
</dbReference>
<dbReference type="FunFam" id="1.20.5.2950:FF:000001">
    <property type="entry name" value="V-type proton ATPase subunit G"/>
    <property type="match status" value="1"/>
</dbReference>
<dbReference type="Pfam" id="PF12739">
    <property type="entry name" value="TRAPPC-Trs85"/>
    <property type="match status" value="1"/>
</dbReference>
<dbReference type="WBParaSite" id="MBELARI_LOCUS1351">
    <property type="protein sequence ID" value="MBELARI_LOCUS1351"/>
    <property type="gene ID" value="MBELARI_LOCUS1351"/>
</dbReference>